<protein>
    <submittedName>
        <fullName evidence="3">Heavy-metal-associated domain-containing protein</fullName>
    </submittedName>
</protein>
<dbReference type="EMBL" id="CP029822">
    <property type="protein sequence ID" value="AZS50703.1"/>
    <property type="molecule type" value="Genomic_DNA"/>
</dbReference>
<organism evidence="3 4">
    <name type="scientific">Entomomonas moraniae</name>
    <dbReference type="NCBI Taxonomy" id="2213226"/>
    <lineage>
        <taxon>Bacteria</taxon>
        <taxon>Pseudomonadati</taxon>
        <taxon>Pseudomonadota</taxon>
        <taxon>Gammaproteobacteria</taxon>
        <taxon>Pseudomonadales</taxon>
        <taxon>Pseudomonadaceae</taxon>
        <taxon>Entomomonas</taxon>
    </lineage>
</organism>
<evidence type="ECO:0000259" key="2">
    <source>
        <dbReference type="PROSITE" id="PS50846"/>
    </source>
</evidence>
<evidence type="ECO:0000313" key="3">
    <source>
        <dbReference type="EMBL" id="AZS50703.1"/>
    </source>
</evidence>
<dbReference type="RefSeq" id="WP_127163254.1">
    <property type="nucleotide sequence ID" value="NZ_CP029822.1"/>
</dbReference>
<name>A0A3Q9JLS8_9GAMM</name>
<dbReference type="InterPro" id="IPR036163">
    <property type="entry name" value="HMA_dom_sf"/>
</dbReference>
<gene>
    <name evidence="3" type="ORF">DM558_07880</name>
</gene>
<keyword evidence="4" id="KW-1185">Reference proteome</keyword>
<proteinExistence type="predicted"/>
<dbReference type="AlphaFoldDB" id="A0A3Q9JLS8"/>
<dbReference type="InterPro" id="IPR017969">
    <property type="entry name" value="Heavy-metal-associated_CS"/>
</dbReference>
<evidence type="ECO:0000256" key="1">
    <source>
        <dbReference type="ARBA" id="ARBA00022723"/>
    </source>
</evidence>
<dbReference type="PROSITE" id="PS50846">
    <property type="entry name" value="HMA_2"/>
    <property type="match status" value="1"/>
</dbReference>
<dbReference type="Pfam" id="PF00403">
    <property type="entry name" value="HMA"/>
    <property type="match status" value="1"/>
</dbReference>
<sequence length="66" mass="7212">MQHFDLKGLTCGHCVRAVTDAIKKLDENAEVDINLATGKMTVVSELPATEIVKAVFAEGYEAYEVK</sequence>
<dbReference type="Gene3D" id="3.30.70.100">
    <property type="match status" value="1"/>
</dbReference>
<dbReference type="PROSITE" id="PS01047">
    <property type="entry name" value="HMA_1"/>
    <property type="match status" value="1"/>
</dbReference>
<keyword evidence="1" id="KW-0479">Metal-binding</keyword>
<accession>A0A3Q9JLS8</accession>
<feature type="domain" description="HMA" evidence="2">
    <location>
        <begin position="1"/>
        <end position="63"/>
    </location>
</feature>
<dbReference type="Proteomes" id="UP000273143">
    <property type="component" value="Chromosome"/>
</dbReference>
<dbReference type="InterPro" id="IPR006121">
    <property type="entry name" value="HMA_dom"/>
</dbReference>
<dbReference type="SUPFAM" id="SSF55008">
    <property type="entry name" value="HMA, heavy metal-associated domain"/>
    <property type="match status" value="1"/>
</dbReference>
<evidence type="ECO:0000313" key="4">
    <source>
        <dbReference type="Proteomes" id="UP000273143"/>
    </source>
</evidence>
<dbReference type="KEGG" id="emo:DM558_07880"/>
<dbReference type="GO" id="GO:0046872">
    <property type="term" value="F:metal ion binding"/>
    <property type="evidence" value="ECO:0007669"/>
    <property type="project" value="UniProtKB-KW"/>
</dbReference>
<reference evidence="4" key="1">
    <citation type="submission" date="2018-06" db="EMBL/GenBank/DDBJ databases">
        <title>Complete genome of Pseudomonas insecticola strain QZS01.</title>
        <authorList>
            <person name="Wang J."/>
            <person name="Su Q."/>
        </authorList>
    </citation>
    <scope>NUCLEOTIDE SEQUENCE [LARGE SCALE GENOMIC DNA]</scope>
    <source>
        <strain evidence="4">QZS01</strain>
    </source>
</reference>
<dbReference type="CDD" id="cd00371">
    <property type="entry name" value="HMA"/>
    <property type="match status" value="1"/>
</dbReference>